<dbReference type="RefSeq" id="XP_009535219.1">
    <property type="nucleotide sequence ID" value="XM_009536924.1"/>
</dbReference>
<dbReference type="AlphaFoldDB" id="G5A5I1"/>
<accession>G5A5I1</accession>
<gene>
    <name evidence="1" type="ORF">PHYSODRAFT_524667</name>
</gene>
<dbReference type="Proteomes" id="UP000002640">
    <property type="component" value="Unassembled WGS sequence"/>
</dbReference>
<evidence type="ECO:0000313" key="2">
    <source>
        <dbReference type="Proteomes" id="UP000002640"/>
    </source>
</evidence>
<proteinExistence type="predicted"/>
<dbReference type="OMA" id="EDWKAFR"/>
<protein>
    <submittedName>
        <fullName evidence="1">Uncharacterized protein</fullName>
    </submittedName>
</protein>
<dbReference type="KEGG" id="psoj:PHYSODRAFT_524667"/>
<dbReference type="InParanoid" id="G5A5I1"/>
<dbReference type="GeneID" id="20660793"/>
<organism evidence="1 2">
    <name type="scientific">Phytophthora sojae (strain P6497)</name>
    <name type="common">Soybean stem and root rot agent</name>
    <name type="synonym">Phytophthora megasperma f. sp. glycines</name>
    <dbReference type="NCBI Taxonomy" id="1094619"/>
    <lineage>
        <taxon>Eukaryota</taxon>
        <taxon>Sar</taxon>
        <taxon>Stramenopiles</taxon>
        <taxon>Oomycota</taxon>
        <taxon>Peronosporomycetes</taxon>
        <taxon>Peronosporales</taxon>
        <taxon>Peronosporaceae</taxon>
        <taxon>Phytophthora</taxon>
    </lineage>
</organism>
<evidence type="ECO:0000313" key="1">
    <source>
        <dbReference type="EMBL" id="EGZ08586.1"/>
    </source>
</evidence>
<reference evidence="1 2" key="1">
    <citation type="journal article" date="2006" name="Science">
        <title>Phytophthora genome sequences uncover evolutionary origins and mechanisms of pathogenesis.</title>
        <authorList>
            <person name="Tyler B.M."/>
            <person name="Tripathy S."/>
            <person name="Zhang X."/>
            <person name="Dehal P."/>
            <person name="Jiang R.H."/>
            <person name="Aerts A."/>
            <person name="Arredondo F.D."/>
            <person name="Baxter L."/>
            <person name="Bensasson D."/>
            <person name="Beynon J.L."/>
            <person name="Chapman J."/>
            <person name="Damasceno C.M."/>
            <person name="Dorrance A.E."/>
            <person name="Dou D."/>
            <person name="Dickerman A.W."/>
            <person name="Dubchak I.L."/>
            <person name="Garbelotto M."/>
            <person name="Gijzen M."/>
            <person name="Gordon S.G."/>
            <person name="Govers F."/>
            <person name="Grunwald N.J."/>
            <person name="Huang W."/>
            <person name="Ivors K.L."/>
            <person name="Jones R.W."/>
            <person name="Kamoun S."/>
            <person name="Krampis K."/>
            <person name="Lamour K.H."/>
            <person name="Lee M.K."/>
            <person name="McDonald W.H."/>
            <person name="Medina M."/>
            <person name="Meijer H.J."/>
            <person name="Nordberg E.K."/>
            <person name="Maclean D.J."/>
            <person name="Ospina-Giraldo M.D."/>
            <person name="Morris P.F."/>
            <person name="Phuntumart V."/>
            <person name="Putnam N.H."/>
            <person name="Rash S."/>
            <person name="Rose J.K."/>
            <person name="Sakihama Y."/>
            <person name="Salamov A.A."/>
            <person name="Savidor A."/>
            <person name="Scheuring C.F."/>
            <person name="Smith B.M."/>
            <person name="Sobral B.W."/>
            <person name="Terry A."/>
            <person name="Torto-Alalibo T.A."/>
            <person name="Win J."/>
            <person name="Xu Z."/>
            <person name="Zhang H."/>
            <person name="Grigoriev I.V."/>
            <person name="Rokhsar D.S."/>
            <person name="Boore J.L."/>
        </authorList>
    </citation>
    <scope>NUCLEOTIDE SEQUENCE [LARGE SCALE GENOMIC DNA]</scope>
    <source>
        <strain evidence="1 2">P6497</strain>
    </source>
</reference>
<dbReference type="EMBL" id="JH159160">
    <property type="protein sequence ID" value="EGZ08586.1"/>
    <property type="molecule type" value="Genomic_DNA"/>
</dbReference>
<name>G5A5I1_PHYSP</name>
<keyword evidence="2" id="KW-1185">Reference proteome</keyword>
<sequence>MQELIGLTVMQLRGEGPRYWDLRSGDEEGIFADLLVLVARTRMAIQRRQVENPRSVLSFATWGISVGEPHVRADSEAGLVLETHACSLLPFSVTTTAAAHWRMFSLPPVNHENVSNDIENSDVFARIFTCSSNHFGRSIHVRGKHICRRYPRFQHGNVGQTQRAREIIEWASKSQHSINDWYRQKLGEVLVEEDWKAFRGGDADEVAV</sequence>